<evidence type="ECO:0000256" key="2">
    <source>
        <dbReference type="ARBA" id="ARBA00004752"/>
    </source>
</evidence>
<dbReference type="Proteomes" id="UP000183245">
    <property type="component" value="Unassembled WGS sequence"/>
</dbReference>
<evidence type="ECO:0000256" key="19">
    <source>
        <dbReference type="ARBA" id="ARBA00044770"/>
    </source>
</evidence>
<evidence type="ECO:0000256" key="17">
    <source>
        <dbReference type="ARBA" id="ARBA00041185"/>
    </source>
</evidence>
<feature type="region of interest" description="Disordered" evidence="21">
    <location>
        <begin position="379"/>
        <end position="400"/>
    </location>
</feature>
<dbReference type="GO" id="GO:0009252">
    <property type="term" value="P:peptidoglycan biosynthetic process"/>
    <property type="evidence" value="ECO:0007669"/>
    <property type="project" value="UniProtKB-KW"/>
</dbReference>
<dbReference type="GO" id="GO:0032153">
    <property type="term" value="C:cell division site"/>
    <property type="evidence" value="ECO:0007669"/>
    <property type="project" value="TreeGrafter"/>
</dbReference>
<keyword evidence="4" id="KW-0132">Cell division</keyword>
<sequence>MKRIRNKFGPMDRSLFLTWLMLVGFGLVMIASASSIKAHNEFVTASGRPDDYWYLIRQSIWIGISTVALLVFSQIDYRKLRFIAFPALFMVIGLLAAVFLPVIGGPKVLGAQRWLDIGGQSLQPSELTKIALAIYLAAWLERKGKEVKDFQYGFLPFVFVLSIIITLLYFQEDLGTTVIICIMAVAVFFISGAHIGQLAFGGLIGLLVVAGLITARPFRQARIDAWLNPGADPTGIGYHVTQARYTIGSGGLFGLGYGHSLQKYEYIPHAPTDSIFAIICEELGLIGGFVLIGLYLLLLYRMITIAHQAPDNFGRLLASGIAVWIGIQAFINMGGLLRIIPLTGVPLPFISYGGSSLLMCSIGIGIVLSISKHMKQDKKSANRVNWRRDRGTSRASARSS</sequence>
<evidence type="ECO:0000256" key="11">
    <source>
        <dbReference type="ARBA" id="ARBA00023136"/>
    </source>
</evidence>
<proteinExistence type="inferred from homology"/>
<feature type="transmembrane region" description="Helical" evidence="22">
    <location>
        <begin position="200"/>
        <end position="218"/>
    </location>
</feature>
<dbReference type="STRING" id="1817892.AUK40_02120"/>
<evidence type="ECO:0000256" key="21">
    <source>
        <dbReference type="SAM" id="MobiDB-lite"/>
    </source>
</evidence>
<dbReference type="PROSITE" id="PS00428">
    <property type="entry name" value="FTSW_RODA_SPOVE"/>
    <property type="match status" value="1"/>
</dbReference>
<evidence type="ECO:0000256" key="22">
    <source>
        <dbReference type="SAM" id="Phobius"/>
    </source>
</evidence>
<dbReference type="EC" id="2.4.99.28" evidence="19"/>
<feature type="transmembrane region" description="Helical" evidence="22">
    <location>
        <begin position="349"/>
        <end position="370"/>
    </location>
</feature>
<keyword evidence="9" id="KW-0573">Peptidoglycan synthesis</keyword>
<name>A0A1J5IXZ9_9BACT</name>
<comment type="catalytic activity">
    <reaction evidence="20">
        <text>[GlcNAc-(1-&gt;4)-Mur2Ac(oyl-L-Ala-gamma-D-Glu-L-Lys-D-Ala-D-Ala)](n)-di-trans,octa-cis-undecaprenyl diphosphate + beta-D-GlcNAc-(1-&gt;4)-Mur2Ac(oyl-L-Ala-gamma-D-Glu-L-Lys-D-Ala-D-Ala)-di-trans,octa-cis-undecaprenyl diphosphate = [GlcNAc-(1-&gt;4)-Mur2Ac(oyl-L-Ala-gamma-D-Glu-L-Lys-D-Ala-D-Ala)](n+1)-di-trans,octa-cis-undecaprenyl diphosphate + di-trans,octa-cis-undecaprenyl diphosphate + H(+)</text>
        <dbReference type="Rhea" id="RHEA:23708"/>
        <dbReference type="Rhea" id="RHEA-COMP:9602"/>
        <dbReference type="Rhea" id="RHEA-COMP:9603"/>
        <dbReference type="ChEBI" id="CHEBI:15378"/>
        <dbReference type="ChEBI" id="CHEBI:58405"/>
        <dbReference type="ChEBI" id="CHEBI:60033"/>
        <dbReference type="ChEBI" id="CHEBI:78435"/>
        <dbReference type="EC" id="2.4.99.28"/>
    </reaction>
</comment>
<keyword evidence="6" id="KW-0808">Transferase</keyword>
<evidence type="ECO:0000256" key="14">
    <source>
        <dbReference type="ARBA" id="ARBA00032370"/>
    </source>
</evidence>
<keyword evidence="7 22" id="KW-0812">Transmembrane</keyword>
<evidence type="ECO:0000256" key="5">
    <source>
        <dbReference type="ARBA" id="ARBA00022676"/>
    </source>
</evidence>
<dbReference type="GO" id="GO:0015648">
    <property type="term" value="F:lipid-linked peptidoglycan transporter activity"/>
    <property type="evidence" value="ECO:0007669"/>
    <property type="project" value="TreeGrafter"/>
</dbReference>
<feature type="transmembrane region" description="Helical" evidence="22">
    <location>
        <begin position="275"/>
        <end position="300"/>
    </location>
</feature>
<dbReference type="GO" id="GO:0051301">
    <property type="term" value="P:cell division"/>
    <property type="evidence" value="ECO:0007669"/>
    <property type="project" value="UniProtKB-KW"/>
</dbReference>
<comment type="subcellular location">
    <subcellularLocation>
        <location evidence="1">Cell membrane</location>
        <topology evidence="1">Multi-pass membrane protein</topology>
    </subcellularLocation>
</comment>
<dbReference type="PANTHER" id="PTHR30474:SF2">
    <property type="entry name" value="PEPTIDOGLYCAN GLYCOSYLTRANSFERASE FTSW-RELATED"/>
    <property type="match status" value="1"/>
</dbReference>
<evidence type="ECO:0000256" key="15">
    <source>
        <dbReference type="ARBA" id="ARBA00033270"/>
    </source>
</evidence>
<comment type="caution">
    <text evidence="23">The sequence shown here is derived from an EMBL/GenBank/DDBJ whole genome shotgun (WGS) entry which is preliminary data.</text>
</comment>
<evidence type="ECO:0000256" key="8">
    <source>
        <dbReference type="ARBA" id="ARBA00022960"/>
    </source>
</evidence>
<evidence type="ECO:0000313" key="23">
    <source>
        <dbReference type="EMBL" id="OIP98039.1"/>
    </source>
</evidence>
<protein>
    <recommendedName>
        <fullName evidence="17">Probable peptidoglycan glycosyltransferase FtsW</fullName>
        <ecNumber evidence="19">2.4.99.28</ecNumber>
    </recommendedName>
    <alternativeName>
        <fullName evidence="18">Cell division protein FtsW</fullName>
    </alternativeName>
    <alternativeName>
        <fullName evidence="15">Cell wall polymerase</fullName>
    </alternativeName>
    <alternativeName>
        <fullName evidence="14">Peptidoglycan polymerase</fullName>
    </alternativeName>
</protein>
<dbReference type="GO" id="GO:0008955">
    <property type="term" value="F:peptidoglycan glycosyltransferase activity"/>
    <property type="evidence" value="ECO:0007669"/>
    <property type="project" value="UniProtKB-EC"/>
</dbReference>
<dbReference type="NCBIfam" id="TIGR02614">
    <property type="entry name" value="ftsW"/>
    <property type="match status" value="1"/>
</dbReference>
<reference evidence="23 24" key="1">
    <citation type="journal article" date="2016" name="Environ. Microbiol.">
        <title>Genomic resolution of a cold subsurface aquifer community provides metabolic insights for novel microbes adapted to high CO concentrations.</title>
        <authorList>
            <person name="Probst A.J."/>
            <person name="Castelle C.J."/>
            <person name="Singh A."/>
            <person name="Brown C.T."/>
            <person name="Anantharaman K."/>
            <person name="Sharon I."/>
            <person name="Hug L.A."/>
            <person name="Burstein D."/>
            <person name="Emerson J.B."/>
            <person name="Thomas B.C."/>
            <person name="Banfield J.F."/>
        </authorList>
    </citation>
    <scope>NUCLEOTIDE SEQUENCE [LARGE SCALE GENOMIC DNA]</scope>
    <source>
        <strain evidence="23">CG2_30_54_11</strain>
    </source>
</reference>
<evidence type="ECO:0000256" key="18">
    <source>
        <dbReference type="ARBA" id="ARBA00041418"/>
    </source>
</evidence>
<dbReference type="GO" id="GO:0071555">
    <property type="term" value="P:cell wall organization"/>
    <property type="evidence" value="ECO:0007669"/>
    <property type="project" value="UniProtKB-KW"/>
</dbReference>
<dbReference type="AlphaFoldDB" id="A0A1J5IXZ9"/>
<dbReference type="GO" id="GO:0008360">
    <property type="term" value="P:regulation of cell shape"/>
    <property type="evidence" value="ECO:0007669"/>
    <property type="project" value="UniProtKB-KW"/>
</dbReference>
<dbReference type="EMBL" id="MNZT01000040">
    <property type="protein sequence ID" value="OIP98039.1"/>
    <property type="molecule type" value="Genomic_DNA"/>
</dbReference>
<feature type="transmembrane region" description="Helical" evidence="22">
    <location>
        <begin position="152"/>
        <end position="170"/>
    </location>
</feature>
<keyword evidence="13" id="KW-0961">Cell wall biogenesis/degradation</keyword>
<feature type="transmembrane region" description="Helical" evidence="22">
    <location>
        <begin position="312"/>
        <end position="337"/>
    </location>
</feature>
<dbReference type="InterPro" id="IPR001182">
    <property type="entry name" value="FtsW/RodA"/>
</dbReference>
<dbReference type="Pfam" id="PF01098">
    <property type="entry name" value="FTSW_RODA_SPOVE"/>
    <property type="match status" value="1"/>
</dbReference>
<gene>
    <name evidence="23" type="ORF">AUK40_02120</name>
</gene>
<feature type="transmembrane region" description="Helical" evidence="22">
    <location>
        <begin position="84"/>
        <end position="103"/>
    </location>
</feature>
<keyword evidence="8" id="KW-0133">Cell shape</keyword>
<dbReference type="PANTHER" id="PTHR30474">
    <property type="entry name" value="CELL CYCLE PROTEIN"/>
    <property type="match status" value="1"/>
</dbReference>
<evidence type="ECO:0000256" key="13">
    <source>
        <dbReference type="ARBA" id="ARBA00023316"/>
    </source>
</evidence>
<comment type="similarity">
    <text evidence="16">Belongs to the SEDS family. FtsW subfamily.</text>
</comment>
<dbReference type="GO" id="GO:0005886">
    <property type="term" value="C:plasma membrane"/>
    <property type="evidence" value="ECO:0007669"/>
    <property type="project" value="UniProtKB-SubCell"/>
</dbReference>
<evidence type="ECO:0000256" key="16">
    <source>
        <dbReference type="ARBA" id="ARBA00038053"/>
    </source>
</evidence>
<evidence type="ECO:0000256" key="20">
    <source>
        <dbReference type="ARBA" id="ARBA00049902"/>
    </source>
</evidence>
<feature type="transmembrane region" description="Helical" evidence="22">
    <location>
        <begin position="176"/>
        <end position="193"/>
    </location>
</feature>
<organism evidence="23 24">
    <name type="scientific">Candidatus Wirthbacteria bacterium CG2_30_54_11</name>
    <dbReference type="NCBI Taxonomy" id="1817892"/>
    <lineage>
        <taxon>Bacteria</taxon>
        <taxon>Candidatus Wirthbacteria</taxon>
    </lineage>
</organism>
<keyword evidence="11 22" id="KW-0472">Membrane</keyword>
<evidence type="ECO:0000256" key="10">
    <source>
        <dbReference type="ARBA" id="ARBA00022989"/>
    </source>
</evidence>
<evidence type="ECO:0000256" key="1">
    <source>
        <dbReference type="ARBA" id="ARBA00004651"/>
    </source>
</evidence>
<dbReference type="InterPro" id="IPR018365">
    <property type="entry name" value="Cell_cycle_FtsW-rel_CS"/>
</dbReference>
<keyword evidence="12" id="KW-0131">Cell cycle</keyword>
<evidence type="ECO:0000256" key="9">
    <source>
        <dbReference type="ARBA" id="ARBA00022984"/>
    </source>
</evidence>
<evidence type="ECO:0000256" key="6">
    <source>
        <dbReference type="ARBA" id="ARBA00022679"/>
    </source>
</evidence>
<evidence type="ECO:0000256" key="4">
    <source>
        <dbReference type="ARBA" id="ARBA00022618"/>
    </source>
</evidence>
<evidence type="ECO:0000256" key="3">
    <source>
        <dbReference type="ARBA" id="ARBA00022475"/>
    </source>
</evidence>
<keyword evidence="5" id="KW-0328">Glycosyltransferase</keyword>
<evidence type="ECO:0000256" key="12">
    <source>
        <dbReference type="ARBA" id="ARBA00023306"/>
    </source>
</evidence>
<evidence type="ECO:0000256" key="7">
    <source>
        <dbReference type="ARBA" id="ARBA00022692"/>
    </source>
</evidence>
<evidence type="ECO:0000313" key="24">
    <source>
        <dbReference type="Proteomes" id="UP000183245"/>
    </source>
</evidence>
<dbReference type="InterPro" id="IPR013437">
    <property type="entry name" value="FtsW"/>
</dbReference>
<feature type="transmembrane region" description="Helical" evidence="22">
    <location>
        <begin position="52"/>
        <end position="72"/>
    </location>
</feature>
<comment type="pathway">
    <text evidence="2">Cell wall biogenesis; peptidoglycan biosynthesis.</text>
</comment>
<keyword evidence="10 22" id="KW-1133">Transmembrane helix</keyword>
<accession>A0A1J5IXZ9</accession>
<keyword evidence="3" id="KW-1003">Cell membrane</keyword>